<evidence type="ECO:0000256" key="5">
    <source>
        <dbReference type="SAM" id="Phobius"/>
    </source>
</evidence>
<feature type="transmembrane region" description="Helical" evidence="5">
    <location>
        <begin position="83"/>
        <end position="105"/>
    </location>
</feature>
<keyword evidence="4 5" id="KW-0472">Membrane</keyword>
<evidence type="ECO:0000313" key="8">
    <source>
        <dbReference type="Proteomes" id="UP000219215"/>
    </source>
</evidence>
<name>A0A2C8F5I3_9BACT</name>
<feature type="transmembrane region" description="Helical" evidence="5">
    <location>
        <begin position="131"/>
        <end position="152"/>
    </location>
</feature>
<dbReference type="OrthoDB" id="9792218at2"/>
<dbReference type="EMBL" id="LT907975">
    <property type="protein sequence ID" value="SOB57979.1"/>
    <property type="molecule type" value="Genomic_DNA"/>
</dbReference>
<feature type="transmembrane region" description="Helical" evidence="5">
    <location>
        <begin position="158"/>
        <end position="177"/>
    </location>
</feature>
<dbReference type="SUPFAM" id="SSF50182">
    <property type="entry name" value="Sm-like ribonucleoproteins"/>
    <property type="match status" value="1"/>
</dbReference>
<organism evidence="7 8">
    <name type="scientific">Pseudodesulfovibrio profundus</name>
    <dbReference type="NCBI Taxonomy" id="57320"/>
    <lineage>
        <taxon>Bacteria</taxon>
        <taxon>Pseudomonadati</taxon>
        <taxon>Thermodesulfobacteriota</taxon>
        <taxon>Desulfovibrionia</taxon>
        <taxon>Desulfovibrionales</taxon>
        <taxon>Desulfovibrionaceae</taxon>
    </lineage>
</organism>
<evidence type="ECO:0000256" key="2">
    <source>
        <dbReference type="ARBA" id="ARBA00022692"/>
    </source>
</evidence>
<keyword evidence="3 5" id="KW-1133">Transmembrane helix</keyword>
<keyword evidence="8" id="KW-1185">Reference proteome</keyword>
<dbReference type="GO" id="GO:0008381">
    <property type="term" value="F:mechanosensitive monoatomic ion channel activity"/>
    <property type="evidence" value="ECO:0007669"/>
    <property type="project" value="UniProtKB-ARBA"/>
</dbReference>
<comment type="subcellular location">
    <subcellularLocation>
        <location evidence="1">Membrane</location>
    </subcellularLocation>
</comment>
<proteinExistence type="predicted"/>
<sequence length="352" mass="39860">MTDNWLGWSVRVLLALTVIGMMVAFLKWLKGGKGNWRDLWEAIGGPLRKQTVGIVIITSFIFLVTVLLPLVHFEVSTTKTILAILGAVWVLITAWILSMVSYMAVNIVQWKYDIETDDNLRARKVHTRVRVLQRIVVVLIWLGALAGILLQFERFRTVGTTMLASAGVLSVVLGISAQKTFGAIIAGIQVALSNPINLEDVVIVEGEWGRIEEITFTYVVVRVWDQRRLIVPVTYFLEKPFQNWTRKTAEIMGTVFLHVDYTTPIEPLREHLRQLCEEARPLWDGKTCGLQVTDSGSHDITVRALVSASNASKAWDLRCLVREGLIGFMQENYPECLPKRRFIMDQEEPVDL</sequence>
<dbReference type="GO" id="GO:0016020">
    <property type="term" value="C:membrane"/>
    <property type="evidence" value="ECO:0007669"/>
    <property type="project" value="UniProtKB-SubCell"/>
</dbReference>
<dbReference type="KEGG" id="pprf:DPRO_1094"/>
<dbReference type="Proteomes" id="UP000219215">
    <property type="component" value="Chromosome DPRO"/>
</dbReference>
<dbReference type="AlphaFoldDB" id="A0A2C8F5I3"/>
<dbReference type="InterPro" id="IPR010920">
    <property type="entry name" value="LSM_dom_sf"/>
</dbReference>
<reference evidence="8" key="1">
    <citation type="submission" date="2017-09" db="EMBL/GenBank/DDBJ databases">
        <authorList>
            <person name="Regsiter A."/>
            <person name="William W."/>
        </authorList>
    </citation>
    <scope>NUCLEOTIDE SEQUENCE [LARGE SCALE GENOMIC DNA]</scope>
    <source>
        <strain evidence="8">500-1</strain>
    </source>
</reference>
<evidence type="ECO:0000259" key="6">
    <source>
        <dbReference type="Pfam" id="PF00924"/>
    </source>
</evidence>
<feature type="domain" description="Mechanosensitive ion channel MscS" evidence="6">
    <location>
        <begin position="181"/>
        <end position="246"/>
    </location>
</feature>
<dbReference type="PANTHER" id="PTHR30566:SF25">
    <property type="entry name" value="INNER MEMBRANE PROTEIN"/>
    <property type="match status" value="1"/>
</dbReference>
<dbReference type="Gene3D" id="1.10.287.1260">
    <property type="match status" value="1"/>
</dbReference>
<protein>
    <submittedName>
        <fullName evidence="7">MscS Mechanosensitive ion channel</fullName>
    </submittedName>
</protein>
<dbReference type="InterPro" id="IPR006685">
    <property type="entry name" value="MscS_channel_2nd"/>
</dbReference>
<evidence type="ECO:0000256" key="1">
    <source>
        <dbReference type="ARBA" id="ARBA00004370"/>
    </source>
</evidence>
<evidence type="ECO:0000256" key="4">
    <source>
        <dbReference type="ARBA" id="ARBA00023136"/>
    </source>
</evidence>
<feature type="transmembrane region" description="Helical" evidence="5">
    <location>
        <begin position="6"/>
        <end position="29"/>
    </location>
</feature>
<evidence type="ECO:0000256" key="3">
    <source>
        <dbReference type="ARBA" id="ARBA00022989"/>
    </source>
</evidence>
<gene>
    <name evidence="7" type="ORF">DPRO_1094</name>
</gene>
<accession>A0A2C8F5I3</accession>
<keyword evidence="2 5" id="KW-0812">Transmembrane</keyword>
<dbReference type="RefSeq" id="WP_097011138.1">
    <property type="nucleotide sequence ID" value="NZ_LT907975.1"/>
</dbReference>
<dbReference type="Pfam" id="PF00924">
    <property type="entry name" value="MS_channel_2nd"/>
    <property type="match status" value="1"/>
</dbReference>
<evidence type="ECO:0000313" key="7">
    <source>
        <dbReference type="EMBL" id="SOB57979.1"/>
    </source>
</evidence>
<dbReference type="Gene3D" id="2.30.30.60">
    <property type="match status" value="1"/>
</dbReference>
<dbReference type="PANTHER" id="PTHR30566">
    <property type="entry name" value="YNAI-RELATED MECHANOSENSITIVE ION CHANNEL"/>
    <property type="match status" value="1"/>
</dbReference>
<dbReference type="InterPro" id="IPR023408">
    <property type="entry name" value="MscS_beta-dom_sf"/>
</dbReference>
<feature type="transmembrane region" description="Helical" evidence="5">
    <location>
        <begin position="50"/>
        <end position="71"/>
    </location>
</feature>